<name>A0A0F7RA65_BACAN</name>
<evidence type="ECO:0000313" key="2">
    <source>
        <dbReference type="Proteomes" id="UP000000594"/>
    </source>
</evidence>
<dbReference type="Pfam" id="PF24829">
    <property type="entry name" value="Phage_connect_2"/>
    <property type="match status" value="1"/>
</dbReference>
<dbReference type="EMBL" id="AE017334">
    <property type="protein sequence ID" value="AAT32894.2"/>
    <property type="molecule type" value="Genomic_DNA"/>
</dbReference>
<dbReference type="KEGG" id="bar:GBAA_3782"/>
<dbReference type="NCBIfam" id="TIGR01560">
    <property type="entry name" value="put_DNA_pack"/>
    <property type="match status" value="1"/>
</dbReference>
<dbReference type="InterPro" id="IPR056951">
    <property type="entry name" value="Phage_connect_2"/>
</dbReference>
<dbReference type="InterPro" id="IPR006450">
    <property type="entry name" value="Phage_HK97_gp6-like"/>
</dbReference>
<evidence type="ECO:0000313" key="1">
    <source>
        <dbReference type="EMBL" id="AAT32894.2"/>
    </source>
</evidence>
<dbReference type="IntAct" id="A0A0F7RA65">
    <property type="interactions" value="3"/>
</dbReference>
<proteinExistence type="predicted"/>
<dbReference type="AlphaFoldDB" id="A0A0F7RA65"/>
<accession>A0A0F7RA65</accession>
<gene>
    <name evidence="1" type="ordered locus">GBAA_3782</name>
</gene>
<accession>E9RCL2</accession>
<protein>
    <submittedName>
        <fullName evidence="1">Conserved domain protein</fullName>
    </submittedName>
</protein>
<keyword evidence="2" id="KW-1185">Reference proteome</keyword>
<reference evidence="1 2" key="1">
    <citation type="journal article" date="2009" name="J. Bacteriol.">
        <title>The complete genome sequence of Bacillus anthracis Ames 'Ancestor'.</title>
        <authorList>
            <person name="Ravel J."/>
            <person name="Jiang L."/>
            <person name="Stanley S.T."/>
            <person name="Wilson M.R."/>
            <person name="Decker R.S."/>
            <person name="Read T.D."/>
            <person name="Worsham P."/>
            <person name="Keim P.S."/>
            <person name="Salzberg S.L."/>
            <person name="Fraser-Liggett C.M."/>
            <person name="Rasko D.A."/>
        </authorList>
    </citation>
    <scope>NUCLEOTIDE SEQUENCE [LARGE SCALE GENOMIC DNA]</scope>
    <source>
        <strain evidence="2">Ames ancestor</strain>
    </source>
</reference>
<accession>Q6KPF1</accession>
<sequence>MNMMLDVVKKAVRISHSALDDELEDLIEASRYDLKLSGVSHLKANDDTDPLIKRAIITYVKANFISDAKEAERFLASYNMLKNHLTLAGDYK</sequence>
<organism evidence="1 2">
    <name type="scientific">Bacillus anthracis</name>
    <name type="common">anthrax bacterium</name>
    <dbReference type="NCBI Taxonomy" id="1392"/>
    <lineage>
        <taxon>Bacteria</taxon>
        <taxon>Bacillati</taxon>
        <taxon>Bacillota</taxon>
        <taxon>Bacilli</taxon>
        <taxon>Bacillales</taxon>
        <taxon>Bacillaceae</taxon>
        <taxon>Bacillus</taxon>
        <taxon>Bacillus cereus group</taxon>
    </lineage>
</organism>
<accession>Q81XY2</accession>
<dbReference type="Proteomes" id="UP000000594">
    <property type="component" value="Chromosome"/>
</dbReference>